<dbReference type="EMBL" id="BPQB01000010">
    <property type="protein sequence ID" value="GJE88719.1"/>
    <property type="molecule type" value="Genomic_DNA"/>
</dbReference>
<evidence type="ECO:0000313" key="3">
    <source>
        <dbReference type="Proteomes" id="UP000703269"/>
    </source>
</evidence>
<protein>
    <submittedName>
        <fullName evidence="2">Uncharacterized protein</fullName>
    </submittedName>
</protein>
<organism evidence="2 3">
    <name type="scientific">Phanerochaete sordida</name>
    <dbReference type="NCBI Taxonomy" id="48140"/>
    <lineage>
        <taxon>Eukaryota</taxon>
        <taxon>Fungi</taxon>
        <taxon>Dikarya</taxon>
        <taxon>Basidiomycota</taxon>
        <taxon>Agaricomycotina</taxon>
        <taxon>Agaricomycetes</taxon>
        <taxon>Polyporales</taxon>
        <taxon>Phanerochaetaceae</taxon>
        <taxon>Phanerochaete</taxon>
    </lineage>
</organism>
<proteinExistence type="predicted"/>
<reference evidence="2 3" key="1">
    <citation type="submission" date="2021-08" db="EMBL/GenBank/DDBJ databases">
        <title>Draft Genome Sequence of Phanerochaete sordida strain YK-624.</title>
        <authorList>
            <person name="Mori T."/>
            <person name="Dohra H."/>
            <person name="Suzuki T."/>
            <person name="Kawagishi H."/>
            <person name="Hirai H."/>
        </authorList>
    </citation>
    <scope>NUCLEOTIDE SEQUENCE [LARGE SCALE GENOMIC DNA]</scope>
    <source>
        <strain evidence="2 3">YK-624</strain>
    </source>
</reference>
<feature type="compositionally biased region" description="Polar residues" evidence="1">
    <location>
        <begin position="116"/>
        <end position="126"/>
    </location>
</feature>
<feature type="compositionally biased region" description="Polar residues" evidence="1">
    <location>
        <begin position="98"/>
        <end position="109"/>
    </location>
</feature>
<evidence type="ECO:0000256" key="1">
    <source>
        <dbReference type="SAM" id="MobiDB-lite"/>
    </source>
</evidence>
<sequence>MAASANDYLLQKLKDLDSIIRQRYDLTTEIVDGSTSEKLSGIHTRLAPLHGSSYLYKHVEMIDAALRLAIQSTKETSSAYDVDNLSWKDTVNLVRQNPALNPAKGSTYSDHPPYTWKSTGLRSPTTPREEVAHEIQTWIRGLVPDEDVRSARKIDHEHLARVVTGADVPAKKVAEDRTKKDRSERMIFVGILRFPHSTKPYFILYRIQLDVSSECDKFLGRVTSQTGSIKGVFSSQKFYLHQEVMDAIQGQVQRQAAADSSALLTRGVKPIGRN</sequence>
<feature type="region of interest" description="Disordered" evidence="1">
    <location>
        <begin position="98"/>
        <end position="128"/>
    </location>
</feature>
<gene>
    <name evidence="2" type="ORF">PsYK624_048020</name>
</gene>
<dbReference type="Proteomes" id="UP000703269">
    <property type="component" value="Unassembled WGS sequence"/>
</dbReference>
<comment type="caution">
    <text evidence="2">The sequence shown here is derived from an EMBL/GenBank/DDBJ whole genome shotgun (WGS) entry which is preliminary data.</text>
</comment>
<keyword evidence="3" id="KW-1185">Reference proteome</keyword>
<dbReference type="OrthoDB" id="2735833at2759"/>
<dbReference type="AlphaFoldDB" id="A0A9P3LBN0"/>
<name>A0A9P3LBN0_9APHY</name>
<accession>A0A9P3LBN0</accession>
<evidence type="ECO:0000313" key="2">
    <source>
        <dbReference type="EMBL" id="GJE88719.1"/>
    </source>
</evidence>